<protein>
    <recommendedName>
        <fullName evidence="4">CENP-Q, a CENPA-CAD centromere complex subunit-domain-containing protein</fullName>
    </recommendedName>
</protein>
<dbReference type="Pfam" id="PF13094">
    <property type="entry name" value="CENP-Q"/>
    <property type="match status" value="1"/>
</dbReference>
<proteinExistence type="predicted"/>
<feature type="region of interest" description="Disordered" evidence="1">
    <location>
        <begin position="1"/>
        <end position="89"/>
    </location>
</feature>
<dbReference type="Proteomes" id="UP000800200">
    <property type="component" value="Unassembled WGS sequence"/>
</dbReference>
<evidence type="ECO:0000256" key="1">
    <source>
        <dbReference type="SAM" id="MobiDB-lite"/>
    </source>
</evidence>
<reference evidence="2" key="1">
    <citation type="journal article" date="2020" name="Stud. Mycol.">
        <title>101 Dothideomycetes genomes: a test case for predicting lifestyles and emergence of pathogens.</title>
        <authorList>
            <person name="Haridas S."/>
            <person name="Albert R."/>
            <person name="Binder M."/>
            <person name="Bloem J."/>
            <person name="Labutti K."/>
            <person name="Salamov A."/>
            <person name="Andreopoulos B."/>
            <person name="Baker S."/>
            <person name="Barry K."/>
            <person name="Bills G."/>
            <person name="Bluhm B."/>
            <person name="Cannon C."/>
            <person name="Castanera R."/>
            <person name="Culley D."/>
            <person name="Daum C."/>
            <person name="Ezra D."/>
            <person name="Gonzalez J."/>
            <person name="Henrissat B."/>
            <person name="Kuo A."/>
            <person name="Liang C."/>
            <person name="Lipzen A."/>
            <person name="Lutzoni F."/>
            <person name="Magnuson J."/>
            <person name="Mondo S."/>
            <person name="Nolan M."/>
            <person name="Ohm R."/>
            <person name="Pangilinan J."/>
            <person name="Park H.-J."/>
            <person name="Ramirez L."/>
            <person name="Alfaro M."/>
            <person name="Sun H."/>
            <person name="Tritt A."/>
            <person name="Yoshinaga Y."/>
            <person name="Zwiers L.-H."/>
            <person name="Turgeon B."/>
            <person name="Goodwin S."/>
            <person name="Spatafora J."/>
            <person name="Crous P."/>
            <person name="Grigoriev I."/>
        </authorList>
    </citation>
    <scope>NUCLEOTIDE SEQUENCE</scope>
    <source>
        <strain evidence="2">CBS 207.26</strain>
    </source>
</reference>
<dbReference type="OrthoDB" id="2420947at2759"/>
<sequence>MAPTRAGTHGAKKKRGRPSNASKVAAIRSSQTSKRGPKSSMAKQKPKRKSSSESRAGRPPKSAAAPKAQPSTGRKRQVQEAEIENSSFEGQATQKYARLVPRTRRITQETVAKWKNPSQLVQDQIREVLAFAKLEVSQTRGSDERKREVAEETLRMLVRKLENRLSNMVLPPQAKDLHFNLNRLAERNKSLEAQIVPALDLIKVLEEQVRTAQSGLDADVKNLGRLKADLESLRGMHNTQKKKAKLHPLLKLPKGFEIEGDGPEDIGLKTSAPVDMSSLEAPDPELAPLLGQLRRSLESMQANHAQVQGIDETMKDAEMALDDVLFKHASAQQYDSLMNY</sequence>
<dbReference type="InterPro" id="IPR025212">
    <property type="entry name" value="CAD_CENP-Q"/>
</dbReference>
<feature type="compositionally biased region" description="Low complexity" evidence="1">
    <location>
        <begin position="59"/>
        <end position="71"/>
    </location>
</feature>
<name>A0A6A6EL35_9PEZI</name>
<accession>A0A6A6EL35</accession>
<evidence type="ECO:0000313" key="3">
    <source>
        <dbReference type="Proteomes" id="UP000800200"/>
    </source>
</evidence>
<gene>
    <name evidence="2" type="ORF">K469DRAFT_393028</name>
</gene>
<evidence type="ECO:0000313" key="2">
    <source>
        <dbReference type="EMBL" id="KAF2190810.1"/>
    </source>
</evidence>
<dbReference type="EMBL" id="ML994618">
    <property type="protein sequence ID" value="KAF2190810.1"/>
    <property type="molecule type" value="Genomic_DNA"/>
</dbReference>
<organism evidence="2 3">
    <name type="scientific">Zopfia rhizophila CBS 207.26</name>
    <dbReference type="NCBI Taxonomy" id="1314779"/>
    <lineage>
        <taxon>Eukaryota</taxon>
        <taxon>Fungi</taxon>
        <taxon>Dikarya</taxon>
        <taxon>Ascomycota</taxon>
        <taxon>Pezizomycotina</taxon>
        <taxon>Dothideomycetes</taxon>
        <taxon>Dothideomycetes incertae sedis</taxon>
        <taxon>Zopfiaceae</taxon>
        <taxon>Zopfia</taxon>
    </lineage>
</organism>
<evidence type="ECO:0008006" key="4">
    <source>
        <dbReference type="Google" id="ProtNLM"/>
    </source>
</evidence>
<keyword evidence="3" id="KW-1185">Reference proteome</keyword>
<dbReference type="AlphaFoldDB" id="A0A6A6EL35"/>